<dbReference type="InterPro" id="IPR054726">
    <property type="entry name" value="Ubiq_DUF569-assoc"/>
</dbReference>
<dbReference type="PANTHER" id="PTHR31205">
    <property type="entry name" value="ACTIN CROSS-LINKING PROTEIN (DUF569)"/>
    <property type="match status" value="1"/>
</dbReference>
<feature type="domain" description="DUF569" evidence="1">
    <location>
        <begin position="2"/>
        <end position="59"/>
    </location>
</feature>
<keyword evidence="3" id="KW-1185">Reference proteome</keyword>
<sequence>MRVNTNSLMHLRLTLANRLGQDRDALHTTICVRAGSYGRLSPLLVDLPIGNDRIDVVVLSHGTPVPLCGCLIEQKKPAEVS</sequence>
<dbReference type="AlphaFoldDB" id="A0A6G1DDC3"/>
<evidence type="ECO:0000313" key="2">
    <source>
        <dbReference type="EMBL" id="KAF0910440.1"/>
    </source>
</evidence>
<organism evidence="2 3">
    <name type="scientific">Oryza meyeriana var. granulata</name>
    <dbReference type="NCBI Taxonomy" id="110450"/>
    <lineage>
        <taxon>Eukaryota</taxon>
        <taxon>Viridiplantae</taxon>
        <taxon>Streptophyta</taxon>
        <taxon>Embryophyta</taxon>
        <taxon>Tracheophyta</taxon>
        <taxon>Spermatophyta</taxon>
        <taxon>Magnoliopsida</taxon>
        <taxon>Liliopsida</taxon>
        <taxon>Poales</taxon>
        <taxon>Poaceae</taxon>
        <taxon>BOP clade</taxon>
        <taxon>Oryzoideae</taxon>
        <taxon>Oryzeae</taxon>
        <taxon>Oryzinae</taxon>
        <taxon>Oryza</taxon>
        <taxon>Oryza meyeriana</taxon>
    </lineage>
</organism>
<protein>
    <recommendedName>
        <fullName evidence="1">DUF569 domain-containing protein</fullName>
    </recommendedName>
</protein>
<comment type="caution">
    <text evidence="2">The sequence shown here is derived from an EMBL/GenBank/DDBJ whole genome shotgun (WGS) entry which is preliminary data.</text>
</comment>
<dbReference type="PANTHER" id="PTHR31205:SF11">
    <property type="entry name" value="OS05G0115500 PROTEIN"/>
    <property type="match status" value="1"/>
</dbReference>
<dbReference type="OrthoDB" id="10472839at2759"/>
<reference evidence="2 3" key="1">
    <citation type="submission" date="2019-11" db="EMBL/GenBank/DDBJ databases">
        <title>Whole genome sequence of Oryza granulata.</title>
        <authorList>
            <person name="Li W."/>
        </authorList>
    </citation>
    <scope>NUCLEOTIDE SEQUENCE [LARGE SCALE GENOMIC DNA]</scope>
    <source>
        <strain evidence="3">cv. Menghai</strain>
        <tissue evidence="2">Leaf</tissue>
    </source>
</reference>
<dbReference type="Proteomes" id="UP000479710">
    <property type="component" value="Unassembled WGS sequence"/>
</dbReference>
<gene>
    <name evidence="2" type="ORF">E2562_002905</name>
</gene>
<name>A0A6G1DDC3_9ORYZ</name>
<accession>A0A6G1DDC3</accession>
<evidence type="ECO:0000259" key="1">
    <source>
        <dbReference type="Pfam" id="PF22932"/>
    </source>
</evidence>
<dbReference type="Pfam" id="PF22932">
    <property type="entry name" value="Ubiq_DUF_assoc"/>
    <property type="match status" value="1"/>
</dbReference>
<proteinExistence type="predicted"/>
<dbReference type="EMBL" id="SPHZ02000006">
    <property type="protein sequence ID" value="KAF0910440.1"/>
    <property type="molecule type" value="Genomic_DNA"/>
</dbReference>
<evidence type="ECO:0000313" key="3">
    <source>
        <dbReference type="Proteomes" id="UP000479710"/>
    </source>
</evidence>